<dbReference type="Gene3D" id="3.30.200.20">
    <property type="entry name" value="Phosphorylase Kinase, domain 1"/>
    <property type="match status" value="1"/>
</dbReference>
<dbReference type="InterPro" id="IPR000719">
    <property type="entry name" value="Prot_kinase_dom"/>
</dbReference>
<feature type="non-terminal residue" evidence="3">
    <location>
        <position position="167"/>
    </location>
</feature>
<name>A0A7J8Z5A5_9ROSI</name>
<keyword evidence="1" id="KW-0732">Signal</keyword>
<dbReference type="Proteomes" id="UP000593574">
    <property type="component" value="Unassembled WGS sequence"/>
</dbReference>
<dbReference type="InterPro" id="IPR008271">
    <property type="entry name" value="Ser/Thr_kinase_AS"/>
</dbReference>
<feature type="domain" description="Protein kinase" evidence="2">
    <location>
        <begin position="1"/>
        <end position="167"/>
    </location>
</feature>
<dbReference type="PROSITE" id="PS00108">
    <property type="entry name" value="PROTEIN_KINASE_ST"/>
    <property type="match status" value="1"/>
</dbReference>
<dbReference type="PANTHER" id="PTHR47976">
    <property type="entry name" value="G-TYPE LECTIN S-RECEPTOR-LIKE SERINE/THREONINE-PROTEIN KINASE SD2-5"/>
    <property type="match status" value="1"/>
</dbReference>
<evidence type="ECO:0000256" key="1">
    <source>
        <dbReference type="ARBA" id="ARBA00022729"/>
    </source>
</evidence>
<keyword evidence="4" id="KW-1185">Reference proteome</keyword>
<dbReference type="AlphaFoldDB" id="A0A7J8Z5A5"/>
<dbReference type="GO" id="GO:0005524">
    <property type="term" value="F:ATP binding"/>
    <property type="evidence" value="ECO:0007669"/>
    <property type="project" value="InterPro"/>
</dbReference>
<accession>A0A7J8Z5A5</accession>
<dbReference type="Gene3D" id="1.10.510.10">
    <property type="entry name" value="Transferase(Phosphotransferase) domain 1"/>
    <property type="match status" value="1"/>
</dbReference>
<dbReference type="InterPro" id="IPR020635">
    <property type="entry name" value="Tyr_kinase_cat_dom"/>
</dbReference>
<comment type="caution">
    <text evidence="3">The sequence shown here is derived from an EMBL/GenBank/DDBJ whole genome shotgun (WGS) entry which is preliminary data.</text>
</comment>
<sequence>EASAIAKTHHRYLVRLVGFCNEGRRRLLVYEGLAYLHEECGTQIIHYDIKPKNILLDDSFTARISDFRLAKILMIEQAKTLTTIRGTRGYVAPECFKNMPITEKLVENDEEAKLDIRRIERLVMVGIWCIQKDLSLRRSMKIVTQMLKGVAQVSVPPCPSPFAFSSV</sequence>
<reference evidence="3 4" key="1">
    <citation type="journal article" date="2019" name="Genome Biol. Evol.">
        <title>Insights into the evolution of the New World diploid cottons (Gossypium, subgenus Houzingenia) based on genome sequencing.</title>
        <authorList>
            <person name="Grover C.E."/>
            <person name="Arick M.A. 2nd"/>
            <person name="Thrash A."/>
            <person name="Conover J.L."/>
            <person name="Sanders W.S."/>
            <person name="Peterson D.G."/>
            <person name="Frelichowski J.E."/>
            <person name="Scheffler J.A."/>
            <person name="Scheffler B.E."/>
            <person name="Wendel J.F."/>
        </authorList>
    </citation>
    <scope>NUCLEOTIDE SEQUENCE [LARGE SCALE GENOMIC DNA]</scope>
    <source>
        <strain evidence="3">4</strain>
        <tissue evidence="3">Leaf</tissue>
    </source>
</reference>
<dbReference type="InterPro" id="IPR051343">
    <property type="entry name" value="G-type_lectin_kinases/EP1-like"/>
</dbReference>
<dbReference type="PROSITE" id="PS50011">
    <property type="entry name" value="PROTEIN_KINASE_DOM"/>
    <property type="match status" value="1"/>
</dbReference>
<evidence type="ECO:0000313" key="3">
    <source>
        <dbReference type="EMBL" id="MBA0706770.1"/>
    </source>
</evidence>
<dbReference type="SMART" id="SM00219">
    <property type="entry name" value="TyrKc"/>
    <property type="match status" value="1"/>
</dbReference>
<evidence type="ECO:0000313" key="4">
    <source>
        <dbReference type="Proteomes" id="UP000593574"/>
    </source>
</evidence>
<dbReference type="SUPFAM" id="SSF56112">
    <property type="entry name" value="Protein kinase-like (PK-like)"/>
    <property type="match status" value="1"/>
</dbReference>
<organism evidence="3 4">
    <name type="scientific">Gossypium laxum</name>
    <dbReference type="NCBI Taxonomy" id="34288"/>
    <lineage>
        <taxon>Eukaryota</taxon>
        <taxon>Viridiplantae</taxon>
        <taxon>Streptophyta</taxon>
        <taxon>Embryophyta</taxon>
        <taxon>Tracheophyta</taxon>
        <taxon>Spermatophyta</taxon>
        <taxon>Magnoliopsida</taxon>
        <taxon>eudicotyledons</taxon>
        <taxon>Gunneridae</taxon>
        <taxon>Pentapetalae</taxon>
        <taxon>rosids</taxon>
        <taxon>malvids</taxon>
        <taxon>Malvales</taxon>
        <taxon>Malvaceae</taxon>
        <taxon>Malvoideae</taxon>
        <taxon>Gossypium</taxon>
    </lineage>
</organism>
<dbReference type="EMBL" id="JABEZV010000002">
    <property type="protein sequence ID" value="MBA0706770.1"/>
    <property type="molecule type" value="Genomic_DNA"/>
</dbReference>
<dbReference type="GO" id="GO:0004713">
    <property type="term" value="F:protein tyrosine kinase activity"/>
    <property type="evidence" value="ECO:0007669"/>
    <property type="project" value="InterPro"/>
</dbReference>
<protein>
    <recommendedName>
        <fullName evidence="2">Protein kinase domain-containing protein</fullName>
    </recommendedName>
</protein>
<dbReference type="PANTHER" id="PTHR47976:SF116">
    <property type="entry name" value="RECEPTOR-LIKE SERINE_THREONINE-PROTEIN KINASE"/>
    <property type="match status" value="1"/>
</dbReference>
<evidence type="ECO:0000259" key="2">
    <source>
        <dbReference type="PROSITE" id="PS50011"/>
    </source>
</evidence>
<proteinExistence type="predicted"/>
<dbReference type="InterPro" id="IPR011009">
    <property type="entry name" value="Kinase-like_dom_sf"/>
</dbReference>
<gene>
    <name evidence="3" type="ORF">Golax_018860</name>
</gene>
<dbReference type="Pfam" id="PF00069">
    <property type="entry name" value="Pkinase"/>
    <property type="match status" value="1"/>
</dbReference>